<accession>A0AAN9I6D8</accession>
<keyword evidence="2" id="KW-0464">Manganese</keyword>
<proteinExistence type="predicted"/>
<comment type="caution">
    <text evidence="3">The sequence shown here is derived from an EMBL/GenBank/DDBJ whole genome shotgun (WGS) entry which is preliminary data.</text>
</comment>
<sequence>MGAERVLCISSFYHLPVQWLLRIFSVGAANNDNSTYAELYLQEDGVLTLATSSSSFFSISSLELEEGRWHHLVVIHSKPNALVGLFQASFAYVYLNGKLRHTGKLGYSPSPVEKPLQVTIGTSVVVIHDKDNSNSTRTLMS</sequence>
<evidence type="ECO:0000256" key="1">
    <source>
        <dbReference type="ARBA" id="ARBA00022574"/>
    </source>
</evidence>
<dbReference type="Gene3D" id="2.60.120.200">
    <property type="match status" value="1"/>
</dbReference>
<dbReference type="InterPro" id="IPR051944">
    <property type="entry name" value="BEACH_domain_protein"/>
</dbReference>
<reference evidence="3 4" key="1">
    <citation type="submission" date="2024-01" db="EMBL/GenBank/DDBJ databases">
        <title>The genomes of 5 underutilized Papilionoideae crops provide insights into root nodulation and disease resistanc.</title>
        <authorList>
            <person name="Yuan L."/>
        </authorList>
    </citation>
    <scope>NUCLEOTIDE SEQUENCE [LARGE SCALE GENOMIC DNA]</scope>
    <source>
        <strain evidence="3">ZHUSHIDOU_FW_LH</strain>
        <tissue evidence="3">Leaf</tissue>
    </source>
</reference>
<name>A0AAN9I6D8_CROPI</name>
<dbReference type="SUPFAM" id="SSF49899">
    <property type="entry name" value="Concanavalin A-like lectins/glucanases"/>
    <property type="match status" value="1"/>
</dbReference>
<evidence type="ECO:0000313" key="3">
    <source>
        <dbReference type="EMBL" id="KAK7267817.1"/>
    </source>
</evidence>
<gene>
    <name evidence="3" type="ORF">RIF29_20496</name>
</gene>
<organism evidence="3 4">
    <name type="scientific">Crotalaria pallida</name>
    <name type="common">Smooth rattlebox</name>
    <name type="synonym">Crotalaria striata</name>
    <dbReference type="NCBI Taxonomy" id="3830"/>
    <lineage>
        <taxon>Eukaryota</taxon>
        <taxon>Viridiplantae</taxon>
        <taxon>Streptophyta</taxon>
        <taxon>Embryophyta</taxon>
        <taxon>Tracheophyta</taxon>
        <taxon>Spermatophyta</taxon>
        <taxon>Magnoliopsida</taxon>
        <taxon>eudicotyledons</taxon>
        <taxon>Gunneridae</taxon>
        <taxon>Pentapetalae</taxon>
        <taxon>rosids</taxon>
        <taxon>fabids</taxon>
        <taxon>Fabales</taxon>
        <taxon>Fabaceae</taxon>
        <taxon>Papilionoideae</taxon>
        <taxon>50 kb inversion clade</taxon>
        <taxon>genistoids sensu lato</taxon>
        <taxon>core genistoids</taxon>
        <taxon>Crotalarieae</taxon>
        <taxon>Crotalaria</taxon>
    </lineage>
</organism>
<dbReference type="PANTHER" id="PTHR46108:SF4">
    <property type="entry name" value="BLUE CHEESE"/>
    <property type="match status" value="1"/>
</dbReference>
<dbReference type="EMBL" id="JAYWIO010000004">
    <property type="protein sequence ID" value="KAK7267817.1"/>
    <property type="molecule type" value="Genomic_DNA"/>
</dbReference>
<dbReference type="AlphaFoldDB" id="A0AAN9I6D8"/>
<keyword evidence="4" id="KW-1185">Reference proteome</keyword>
<protein>
    <submittedName>
        <fullName evidence="3">Uncharacterized protein</fullName>
    </submittedName>
</protein>
<dbReference type="Pfam" id="PF13385">
    <property type="entry name" value="Laminin_G_3"/>
    <property type="match status" value="1"/>
</dbReference>
<dbReference type="Proteomes" id="UP001372338">
    <property type="component" value="Unassembled WGS sequence"/>
</dbReference>
<evidence type="ECO:0000313" key="4">
    <source>
        <dbReference type="Proteomes" id="UP001372338"/>
    </source>
</evidence>
<evidence type="ECO:0000256" key="2">
    <source>
        <dbReference type="ARBA" id="ARBA00023211"/>
    </source>
</evidence>
<dbReference type="InterPro" id="IPR013320">
    <property type="entry name" value="ConA-like_dom_sf"/>
</dbReference>
<keyword evidence="1" id="KW-0853">WD repeat</keyword>
<dbReference type="PANTHER" id="PTHR46108">
    <property type="entry name" value="BLUE CHEESE"/>
    <property type="match status" value="1"/>
</dbReference>